<dbReference type="GeneID" id="78736760"/>
<dbReference type="STRING" id="490899.DKAM_1307"/>
<evidence type="ECO:0000313" key="2">
    <source>
        <dbReference type="Proteomes" id="UP000006903"/>
    </source>
</evidence>
<dbReference type="EMBL" id="CP001140">
    <property type="protein sequence ID" value="ACL11633.1"/>
    <property type="molecule type" value="Genomic_DNA"/>
</dbReference>
<evidence type="ECO:0000313" key="1">
    <source>
        <dbReference type="EMBL" id="ACL11633.1"/>
    </source>
</evidence>
<dbReference type="HOGENOM" id="CLU_3282691_0_0_2"/>
<accession>B8D6A2</accession>
<dbReference type="KEGG" id="dka:DKAM_1307"/>
<organism evidence="1 2">
    <name type="scientific">Desulfurococcus amylolyticus (strain DSM 18924 / JCM 16383 / VKM B-2413 / 1221n)</name>
    <name type="common">Desulfurococcus kamchatkensis</name>
    <dbReference type="NCBI Taxonomy" id="490899"/>
    <lineage>
        <taxon>Archaea</taxon>
        <taxon>Thermoproteota</taxon>
        <taxon>Thermoprotei</taxon>
        <taxon>Desulfurococcales</taxon>
        <taxon>Desulfurococcaceae</taxon>
        <taxon>Desulfurococcus</taxon>
    </lineage>
</organism>
<name>B8D6A2_DESA1</name>
<dbReference type="RefSeq" id="WP_012608974.1">
    <property type="nucleotide sequence ID" value="NC_011766.1"/>
</dbReference>
<gene>
    <name evidence="1" type="ordered locus">DKAM_1307</name>
</gene>
<dbReference type="eggNOG" id="arCOG00052">
    <property type="taxonomic scope" value="Archaea"/>
</dbReference>
<protein>
    <submittedName>
        <fullName evidence="1">Uncharacterized protein</fullName>
    </submittedName>
</protein>
<dbReference type="AlphaFoldDB" id="B8D6A2"/>
<sequence length="40" mass="4585">MLSLLYPFKCISARFFKSIGDPLAPRDPWMTMGREPGEEP</sequence>
<proteinExistence type="predicted"/>
<reference evidence="1 2" key="1">
    <citation type="journal article" date="2009" name="J. Bacteriol.">
        <title>Complete genome sequence of the anaerobic, protein-degrading hyperthermophilic crenarchaeon Desulfurococcus kamchatkensis.</title>
        <authorList>
            <person name="Ravin N.V."/>
            <person name="Mardanov A.V."/>
            <person name="Beletsky A.V."/>
            <person name="Kublanov I.V."/>
            <person name="Kolganova T.V."/>
            <person name="Lebedinsky A.V."/>
            <person name="Chernyh N.A."/>
            <person name="Bonch-Osmolovskaya E.A."/>
            <person name="Skryabin K.G."/>
        </authorList>
    </citation>
    <scope>NUCLEOTIDE SEQUENCE [LARGE SCALE GENOMIC DNA]</scope>
    <source>
        <strain evidence="2">DSM 18924 / JCM 16383 / VKM B-2413 / 1221n</strain>
    </source>
</reference>
<dbReference type="Proteomes" id="UP000006903">
    <property type="component" value="Chromosome"/>
</dbReference>